<evidence type="ECO:0000256" key="3">
    <source>
        <dbReference type="ARBA" id="ARBA00022692"/>
    </source>
</evidence>
<organism evidence="7 8">
    <name type="scientific">Pustulibacterium marinum</name>
    <dbReference type="NCBI Taxonomy" id="1224947"/>
    <lineage>
        <taxon>Bacteria</taxon>
        <taxon>Pseudomonadati</taxon>
        <taxon>Bacteroidota</taxon>
        <taxon>Flavobacteriia</taxon>
        <taxon>Flavobacteriales</taxon>
        <taxon>Flavobacteriaceae</taxon>
        <taxon>Pustulibacterium</taxon>
    </lineage>
</organism>
<evidence type="ECO:0000256" key="1">
    <source>
        <dbReference type="ARBA" id="ARBA00004651"/>
    </source>
</evidence>
<gene>
    <name evidence="7" type="ORF">SAMN05216480_102284</name>
</gene>
<dbReference type="Pfam" id="PF01943">
    <property type="entry name" value="Polysacc_synt"/>
    <property type="match status" value="1"/>
</dbReference>
<evidence type="ECO:0000313" key="7">
    <source>
        <dbReference type="EMBL" id="SFU40352.1"/>
    </source>
</evidence>
<accession>A0A1I7FVV0</accession>
<evidence type="ECO:0000313" key="8">
    <source>
        <dbReference type="Proteomes" id="UP000199138"/>
    </source>
</evidence>
<feature type="transmembrane region" description="Helical" evidence="6">
    <location>
        <begin position="371"/>
        <end position="389"/>
    </location>
</feature>
<evidence type="ECO:0000256" key="2">
    <source>
        <dbReference type="ARBA" id="ARBA00022475"/>
    </source>
</evidence>
<dbReference type="GO" id="GO:0005886">
    <property type="term" value="C:plasma membrane"/>
    <property type="evidence" value="ECO:0007669"/>
    <property type="project" value="UniProtKB-SubCell"/>
</dbReference>
<keyword evidence="2" id="KW-1003">Cell membrane</keyword>
<name>A0A1I7FVV0_9FLAO</name>
<reference evidence="7 8" key="1">
    <citation type="submission" date="2016-10" db="EMBL/GenBank/DDBJ databases">
        <authorList>
            <person name="de Groot N.N."/>
        </authorList>
    </citation>
    <scope>NUCLEOTIDE SEQUENCE [LARGE SCALE GENOMIC DNA]</scope>
    <source>
        <strain evidence="7 8">CGMCC 1.12333</strain>
    </source>
</reference>
<keyword evidence="5 6" id="KW-0472">Membrane</keyword>
<dbReference type="PANTHER" id="PTHR30250">
    <property type="entry name" value="PST FAMILY PREDICTED COLANIC ACID TRANSPORTER"/>
    <property type="match status" value="1"/>
</dbReference>
<comment type="subcellular location">
    <subcellularLocation>
        <location evidence="1">Cell membrane</location>
        <topology evidence="1">Multi-pass membrane protein</topology>
    </subcellularLocation>
</comment>
<dbReference type="EMBL" id="FPBK01000002">
    <property type="protein sequence ID" value="SFU40352.1"/>
    <property type="molecule type" value="Genomic_DNA"/>
</dbReference>
<evidence type="ECO:0000256" key="5">
    <source>
        <dbReference type="ARBA" id="ARBA00023136"/>
    </source>
</evidence>
<dbReference type="AlphaFoldDB" id="A0A1I7FVV0"/>
<feature type="transmembrane region" description="Helical" evidence="6">
    <location>
        <begin position="401"/>
        <end position="421"/>
    </location>
</feature>
<dbReference type="InterPro" id="IPR044550">
    <property type="entry name" value="WzxE"/>
</dbReference>
<feature type="transmembrane region" description="Helical" evidence="6">
    <location>
        <begin position="184"/>
        <end position="204"/>
    </location>
</feature>
<feature type="transmembrane region" description="Helical" evidence="6">
    <location>
        <begin position="124"/>
        <end position="145"/>
    </location>
</feature>
<sequence>MKNGLTLTNMSFLKSSYYNAIATGIGILTRLVVNKITALFIGPEGFAVYGQFKDFVALAISFCQLGTENGVIKYVSEQKANPNELKKIISTAFKVHLICALLLVSSVFIFKETLNRLLFENSSYGNYIFISTVSIVFIALQNLFLSILNGLQLLKKFVLITIFTTIITAIISVLGVYFYKLDGLILTIALNHIIVFLMTLWIILKSNHISISIFKESFSLTYFKKLLHFSAMSLSGMLSLSLSLLFIRTHIMNTSGIENAGLWDAAWRISAMYLLFLTSSFKFYILPTFSAIHNSKLKAEIFKIWRITFPVILLITGGIYLLKDFWIPLLFSEEFIAIGSILIFQLLGDIIKIHSWTLGNILMAKSQTKSFVAIQIAWAVLFSSLSYFLMNKYGLKGITMAYFFTCIVHFLMQNIAVKNILWFPKTD</sequence>
<dbReference type="InterPro" id="IPR050833">
    <property type="entry name" value="Poly_Biosynth_Transport"/>
</dbReference>
<feature type="transmembrane region" description="Helical" evidence="6">
    <location>
        <begin position="334"/>
        <end position="351"/>
    </location>
</feature>
<feature type="transmembrane region" description="Helical" evidence="6">
    <location>
        <begin position="88"/>
        <end position="109"/>
    </location>
</feature>
<feature type="transmembrane region" description="Helical" evidence="6">
    <location>
        <begin position="157"/>
        <end position="178"/>
    </location>
</feature>
<dbReference type="GO" id="GO:0009246">
    <property type="term" value="P:enterobacterial common antigen biosynthetic process"/>
    <property type="evidence" value="ECO:0007669"/>
    <property type="project" value="InterPro"/>
</dbReference>
<feature type="transmembrane region" description="Helical" evidence="6">
    <location>
        <begin position="267"/>
        <end position="292"/>
    </location>
</feature>
<keyword evidence="8" id="KW-1185">Reference proteome</keyword>
<keyword evidence="3 6" id="KW-0812">Transmembrane</keyword>
<keyword evidence="4 6" id="KW-1133">Transmembrane helix</keyword>
<dbReference type="PANTHER" id="PTHR30250:SF30">
    <property type="entry name" value="LIPID III FLIPPASE"/>
    <property type="match status" value="1"/>
</dbReference>
<feature type="transmembrane region" description="Helical" evidence="6">
    <location>
        <begin position="304"/>
        <end position="322"/>
    </location>
</feature>
<feature type="transmembrane region" description="Helical" evidence="6">
    <location>
        <begin position="16"/>
        <end position="33"/>
    </location>
</feature>
<evidence type="ECO:0000256" key="4">
    <source>
        <dbReference type="ARBA" id="ARBA00022989"/>
    </source>
</evidence>
<dbReference type="STRING" id="1224947.SAMN05216480_102284"/>
<dbReference type="CDD" id="cd13125">
    <property type="entry name" value="MATE_like_10"/>
    <property type="match status" value="1"/>
</dbReference>
<dbReference type="InterPro" id="IPR002797">
    <property type="entry name" value="Polysacc_synth"/>
</dbReference>
<proteinExistence type="predicted"/>
<feature type="transmembrane region" description="Helical" evidence="6">
    <location>
        <begin position="225"/>
        <end position="247"/>
    </location>
</feature>
<protein>
    <submittedName>
        <fullName evidence="7">Polysaccharide transporter, PST family</fullName>
    </submittedName>
</protein>
<dbReference type="Proteomes" id="UP000199138">
    <property type="component" value="Unassembled WGS sequence"/>
</dbReference>
<evidence type="ECO:0000256" key="6">
    <source>
        <dbReference type="SAM" id="Phobius"/>
    </source>
</evidence>